<organism evidence="3 4">
    <name type="scientific">Physeter macrocephalus</name>
    <name type="common">Sperm whale</name>
    <name type="synonym">Physeter catodon</name>
    <dbReference type="NCBI Taxonomy" id="9755"/>
    <lineage>
        <taxon>Eukaryota</taxon>
        <taxon>Metazoa</taxon>
        <taxon>Chordata</taxon>
        <taxon>Craniata</taxon>
        <taxon>Vertebrata</taxon>
        <taxon>Euteleostomi</taxon>
        <taxon>Mammalia</taxon>
        <taxon>Eutheria</taxon>
        <taxon>Laurasiatheria</taxon>
        <taxon>Artiodactyla</taxon>
        <taxon>Whippomorpha</taxon>
        <taxon>Cetacea</taxon>
        <taxon>Odontoceti</taxon>
        <taxon>Physeteridae</taxon>
        <taxon>Physeter</taxon>
    </lineage>
</organism>
<dbReference type="PANTHER" id="PTHR21119">
    <property type="entry name" value="C2 DOMAIN-CONTAINING PROTEIN"/>
    <property type="match status" value="1"/>
</dbReference>
<feature type="compositionally biased region" description="Basic and acidic residues" evidence="1">
    <location>
        <begin position="46"/>
        <end position="58"/>
    </location>
</feature>
<dbReference type="PANTHER" id="PTHR21119:SF7">
    <property type="entry name" value="C2 DOMAIN-CONTAINING PROTEIN 2"/>
    <property type="match status" value="1"/>
</dbReference>
<evidence type="ECO:0000313" key="4">
    <source>
        <dbReference type="RefSeq" id="XP_054939542.1"/>
    </source>
</evidence>
<keyword evidence="2" id="KW-1133">Transmembrane helix</keyword>
<dbReference type="AlphaFoldDB" id="A0A9W2WK56"/>
<name>A0A9W2WK56_PHYMC</name>
<reference evidence="4" key="1">
    <citation type="submission" date="2025-08" db="UniProtKB">
        <authorList>
            <consortium name="RefSeq"/>
        </authorList>
    </citation>
    <scope>IDENTIFICATION</scope>
    <source>
        <tissue evidence="4">Muscle</tissue>
    </source>
</reference>
<protein>
    <submittedName>
        <fullName evidence="4">C2 domain-containing protein 2-like</fullName>
    </submittedName>
</protein>
<evidence type="ECO:0000256" key="2">
    <source>
        <dbReference type="SAM" id="Phobius"/>
    </source>
</evidence>
<dbReference type="KEGG" id="pcad:129391948"/>
<keyword evidence="2" id="KW-0472">Membrane</keyword>
<dbReference type="RefSeq" id="XP_054939542.1">
    <property type="nucleotide sequence ID" value="XM_055083567.1"/>
</dbReference>
<accession>A0A9W2WK56</accession>
<feature type="region of interest" description="Disordered" evidence="1">
    <location>
        <begin position="39"/>
        <end position="58"/>
    </location>
</feature>
<evidence type="ECO:0000256" key="1">
    <source>
        <dbReference type="SAM" id="MobiDB-lite"/>
    </source>
</evidence>
<gene>
    <name evidence="4" type="primary">LOC129391948</name>
</gene>
<dbReference type="Proteomes" id="UP000248484">
    <property type="component" value="Unplaced"/>
</dbReference>
<sequence>MSRLDSWLGEVQWLGLVALFVVALGTVGLYLAQWALARARPRSPRRAAEPGEGPRPEPDALLAWVLALTSWRGQWQAAWVAALNDEAKRRAAPGVCYF</sequence>
<keyword evidence="3" id="KW-1185">Reference proteome</keyword>
<keyword evidence="2" id="KW-0812">Transmembrane</keyword>
<proteinExistence type="predicted"/>
<dbReference type="InterPro" id="IPR039934">
    <property type="entry name" value="C2CD2/C2CD2L"/>
</dbReference>
<dbReference type="GeneID" id="129391948"/>
<feature type="transmembrane region" description="Helical" evidence="2">
    <location>
        <begin position="12"/>
        <end position="36"/>
    </location>
</feature>
<dbReference type="OrthoDB" id="9838325at2759"/>
<evidence type="ECO:0000313" key="3">
    <source>
        <dbReference type="Proteomes" id="UP000248484"/>
    </source>
</evidence>